<dbReference type="InterPro" id="IPR014875">
    <property type="entry name" value="Mor_transcription_activator"/>
</dbReference>
<evidence type="ECO:0000259" key="1">
    <source>
        <dbReference type="Pfam" id="PF08765"/>
    </source>
</evidence>
<dbReference type="EMBL" id="QMAU01000038">
    <property type="protein sequence ID" value="RXI54926.1"/>
    <property type="molecule type" value="Genomic_DNA"/>
</dbReference>
<dbReference type="Pfam" id="PF08765">
    <property type="entry name" value="Mor"/>
    <property type="match status" value="1"/>
</dbReference>
<feature type="domain" description="Mor transcription activator" evidence="1">
    <location>
        <begin position="18"/>
        <end position="103"/>
    </location>
</feature>
<dbReference type="Proteomes" id="UP000290921">
    <property type="component" value="Unassembled WGS sequence"/>
</dbReference>
<gene>
    <name evidence="2" type="ORF">DP130_02940</name>
    <name evidence="3" type="ORF">DP131_09335</name>
</gene>
<reference evidence="4 5" key="1">
    <citation type="submission" date="2018-06" db="EMBL/GenBank/DDBJ databases">
        <title>Genome conservation of Clostridium tetani.</title>
        <authorList>
            <person name="Bruggemann H."/>
            <person name="Popoff M.R."/>
        </authorList>
    </citation>
    <scope>NUCLEOTIDE SEQUENCE [LARGE SCALE GENOMIC DNA]</scope>
    <source>
        <strain evidence="2 5">2017.061</strain>
        <strain evidence="3 4">63.05</strain>
    </source>
</reference>
<evidence type="ECO:0000313" key="2">
    <source>
        <dbReference type="EMBL" id="RXI49957.1"/>
    </source>
</evidence>
<dbReference type="NCBIfam" id="NF040785">
    <property type="entry name" value="CD3324_fam"/>
    <property type="match status" value="1"/>
</dbReference>
<comment type="caution">
    <text evidence="2">The sequence shown here is derived from an EMBL/GenBank/DDBJ whole genome shotgun (WGS) entry which is preliminary data.</text>
</comment>
<protein>
    <recommendedName>
        <fullName evidence="1">Mor transcription activator domain-containing protein</fullName>
    </recommendedName>
</protein>
<proteinExistence type="predicted"/>
<dbReference type="InterPro" id="IPR052411">
    <property type="entry name" value="c-mor_Regulatory_Protein"/>
</dbReference>
<dbReference type="InterPro" id="IPR049739">
    <property type="entry name" value="YraL-like"/>
</dbReference>
<dbReference type="AlphaFoldDB" id="A0A4Q0VFT7"/>
<sequence>MIFASLFTNNKVDRSKNMKYKNAQNILPDYIIKLIQEYIEGEYLYIPIKYQNKKAWGEKTGARDILKIRNIEIFNNYNNGTSIKKLAQHYYLTEHSIRRIIRQEKHV</sequence>
<evidence type="ECO:0000313" key="5">
    <source>
        <dbReference type="Proteomes" id="UP000290921"/>
    </source>
</evidence>
<dbReference type="InterPro" id="IPR009057">
    <property type="entry name" value="Homeodomain-like_sf"/>
</dbReference>
<organism evidence="2 5">
    <name type="scientific">Clostridium tetani</name>
    <dbReference type="NCBI Taxonomy" id="1513"/>
    <lineage>
        <taxon>Bacteria</taxon>
        <taxon>Bacillati</taxon>
        <taxon>Bacillota</taxon>
        <taxon>Clostridia</taxon>
        <taxon>Eubacteriales</taxon>
        <taxon>Clostridiaceae</taxon>
        <taxon>Clostridium</taxon>
    </lineage>
</organism>
<name>A0A4Q0VFT7_CLOTA</name>
<dbReference type="EMBL" id="QMAP01000002">
    <property type="protein sequence ID" value="RXI49957.1"/>
    <property type="molecule type" value="Genomic_DNA"/>
</dbReference>
<accession>A0A4Q0VFT7</accession>
<evidence type="ECO:0000313" key="4">
    <source>
        <dbReference type="Proteomes" id="UP000290273"/>
    </source>
</evidence>
<dbReference type="PANTHER" id="PTHR37812">
    <property type="entry name" value="MU-LIKE PROPHAGE FLUMU PROTEIN C"/>
    <property type="match status" value="1"/>
</dbReference>
<dbReference type="SUPFAM" id="SSF46689">
    <property type="entry name" value="Homeodomain-like"/>
    <property type="match status" value="1"/>
</dbReference>
<dbReference type="Gene3D" id="1.10.10.60">
    <property type="entry name" value="Homeodomain-like"/>
    <property type="match status" value="1"/>
</dbReference>
<dbReference type="Proteomes" id="UP000290273">
    <property type="component" value="Unassembled WGS sequence"/>
</dbReference>
<evidence type="ECO:0000313" key="3">
    <source>
        <dbReference type="EMBL" id="RXI54926.1"/>
    </source>
</evidence>
<dbReference type="PANTHER" id="PTHR37812:SF1">
    <property type="entry name" value="MU-LIKE PROPHAGE FLUMU PROTEIN C"/>
    <property type="match status" value="1"/>
</dbReference>